<keyword evidence="2" id="KW-0285">Flavoprotein</keyword>
<comment type="caution">
    <text evidence="11">The sequence shown here is derived from an EMBL/GenBank/DDBJ whole genome shotgun (WGS) entry which is preliminary data.</text>
</comment>
<keyword evidence="4" id="KW-0001">2Fe-2S</keyword>
<evidence type="ECO:0000256" key="4">
    <source>
        <dbReference type="ARBA" id="ARBA00022714"/>
    </source>
</evidence>
<dbReference type="Gene3D" id="3.40.50.80">
    <property type="entry name" value="Nucleotide-binding domain of ferredoxin-NADP reductase (FNR) module"/>
    <property type="match status" value="1"/>
</dbReference>
<dbReference type="InterPro" id="IPR017927">
    <property type="entry name" value="FAD-bd_FR_type"/>
</dbReference>
<organism evidence="11 12">
    <name type="scientific">Variovorax beijingensis</name>
    <dbReference type="NCBI Taxonomy" id="2496117"/>
    <lineage>
        <taxon>Bacteria</taxon>
        <taxon>Pseudomonadati</taxon>
        <taxon>Pseudomonadota</taxon>
        <taxon>Betaproteobacteria</taxon>
        <taxon>Burkholderiales</taxon>
        <taxon>Comamonadaceae</taxon>
        <taxon>Variovorax</taxon>
    </lineage>
</organism>
<dbReference type="InterPro" id="IPR036010">
    <property type="entry name" value="2Fe-2S_ferredoxin-like_sf"/>
</dbReference>
<evidence type="ECO:0000259" key="10">
    <source>
        <dbReference type="PROSITE" id="PS51384"/>
    </source>
</evidence>
<evidence type="ECO:0000256" key="2">
    <source>
        <dbReference type="ARBA" id="ARBA00022630"/>
    </source>
</evidence>
<dbReference type="InterPro" id="IPR054582">
    <property type="entry name" value="DmmA-like_N"/>
</dbReference>
<feature type="domain" description="FAD-binding FR-type" evidence="10">
    <location>
        <begin position="4"/>
        <end position="112"/>
    </location>
</feature>
<evidence type="ECO:0000313" key="12">
    <source>
        <dbReference type="Proteomes" id="UP000271137"/>
    </source>
</evidence>
<dbReference type="SUPFAM" id="SSF52343">
    <property type="entry name" value="Ferredoxin reductase-like, C-terminal NADP-linked domain"/>
    <property type="match status" value="1"/>
</dbReference>
<dbReference type="SUPFAM" id="SSF63380">
    <property type="entry name" value="Riboflavin synthase domain-like"/>
    <property type="match status" value="1"/>
</dbReference>
<dbReference type="Pfam" id="PF22290">
    <property type="entry name" value="DmmA-like_N"/>
    <property type="match status" value="1"/>
</dbReference>
<dbReference type="PROSITE" id="PS51384">
    <property type="entry name" value="FAD_FR"/>
    <property type="match status" value="1"/>
</dbReference>
<keyword evidence="5" id="KW-0479">Metal-binding</keyword>
<dbReference type="Pfam" id="PF00111">
    <property type="entry name" value="Fer2"/>
    <property type="match status" value="1"/>
</dbReference>
<sequence length="325" mass="34925">MSLERTLTVRVERISRQTPEILAFELAHPWGRALPGYEAGAHIDVHMPGGFSRQYSLARWSLSNAPSNAASSYVIGVKREAESRGGSASMHERVREGDLLAISAPRNTFALREEAGHHLLMAGGIGMTPLLAMAQALAARGASFTLCVFARSEEHLAFADALHSPALAPHLRLHLDQGGASQRIDLRALLAERTPDTHLYVCGPGGFMKAVREAAAHWPEDTLHAEYFAAPTDTNTSTGLPFTLRLAQRGISVAVAADQTAVDALHEVGIDIPVSCQQGLCGTCVVEGDGEGAEHRDFCLTGSERRHKVALCCSRAKGRELVLQL</sequence>
<keyword evidence="3" id="KW-0288">FMN</keyword>
<evidence type="ECO:0000256" key="1">
    <source>
        <dbReference type="ARBA" id="ARBA00001917"/>
    </source>
</evidence>
<dbReference type="PROSITE" id="PS00197">
    <property type="entry name" value="2FE2S_FER_1"/>
    <property type="match status" value="1"/>
</dbReference>
<dbReference type="InterPro" id="IPR001041">
    <property type="entry name" value="2Fe-2S_ferredoxin-type"/>
</dbReference>
<dbReference type="PROSITE" id="PS51085">
    <property type="entry name" value="2FE2S_FER_2"/>
    <property type="match status" value="1"/>
</dbReference>
<proteinExistence type="predicted"/>
<accession>A0ABY0A834</accession>
<dbReference type="PRINTS" id="PR00409">
    <property type="entry name" value="PHDIOXRDTASE"/>
</dbReference>
<dbReference type="RefSeq" id="WP_125965402.1">
    <property type="nucleotide sequence ID" value="NZ_RXFQ01000006.1"/>
</dbReference>
<dbReference type="InterPro" id="IPR012675">
    <property type="entry name" value="Beta-grasp_dom_sf"/>
</dbReference>
<evidence type="ECO:0000259" key="9">
    <source>
        <dbReference type="PROSITE" id="PS51085"/>
    </source>
</evidence>
<evidence type="ECO:0000256" key="6">
    <source>
        <dbReference type="ARBA" id="ARBA00023002"/>
    </source>
</evidence>
<dbReference type="CDD" id="cd06185">
    <property type="entry name" value="PDR_like"/>
    <property type="match status" value="1"/>
</dbReference>
<dbReference type="PANTHER" id="PTHR47354:SF1">
    <property type="entry name" value="CARNITINE MONOOXYGENASE REDUCTASE SUBUNIT"/>
    <property type="match status" value="1"/>
</dbReference>
<dbReference type="SUPFAM" id="SSF54292">
    <property type="entry name" value="2Fe-2S ferredoxin-like"/>
    <property type="match status" value="1"/>
</dbReference>
<dbReference type="InterPro" id="IPR006058">
    <property type="entry name" value="2Fe2S_fd_BS"/>
</dbReference>
<dbReference type="InterPro" id="IPR017938">
    <property type="entry name" value="Riboflavin_synthase-like_b-brl"/>
</dbReference>
<evidence type="ECO:0000313" key="11">
    <source>
        <dbReference type="EMBL" id="RSZ37577.1"/>
    </source>
</evidence>
<comment type="cofactor">
    <cofactor evidence="1">
        <name>FMN</name>
        <dbReference type="ChEBI" id="CHEBI:58210"/>
    </cofactor>
</comment>
<evidence type="ECO:0000256" key="5">
    <source>
        <dbReference type="ARBA" id="ARBA00022723"/>
    </source>
</evidence>
<dbReference type="InterPro" id="IPR050415">
    <property type="entry name" value="MRET"/>
</dbReference>
<name>A0ABY0A834_9BURK</name>
<evidence type="ECO:0000256" key="3">
    <source>
        <dbReference type="ARBA" id="ARBA00022643"/>
    </source>
</evidence>
<keyword evidence="8" id="KW-0411">Iron-sulfur</keyword>
<protein>
    <submittedName>
        <fullName evidence="11">Oxidoreductase</fullName>
    </submittedName>
</protein>
<dbReference type="EMBL" id="RXFQ01000006">
    <property type="protein sequence ID" value="RSZ37577.1"/>
    <property type="molecule type" value="Genomic_DNA"/>
</dbReference>
<keyword evidence="6" id="KW-0560">Oxidoreductase</keyword>
<keyword evidence="12" id="KW-1185">Reference proteome</keyword>
<dbReference type="CDD" id="cd00207">
    <property type="entry name" value="fer2"/>
    <property type="match status" value="1"/>
</dbReference>
<evidence type="ECO:0000256" key="7">
    <source>
        <dbReference type="ARBA" id="ARBA00023004"/>
    </source>
</evidence>
<dbReference type="Proteomes" id="UP000271137">
    <property type="component" value="Unassembled WGS sequence"/>
</dbReference>
<dbReference type="PANTHER" id="PTHR47354">
    <property type="entry name" value="NADH OXIDOREDUCTASE HCR"/>
    <property type="match status" value="1"/>
</dbReference>
<dbReference type="Gene3D" id="2.40.30.10">
    <property type="entry name" value="Translation factors"/>
    <property type="match status" value="1"/>
</dbReference>
<gene>
    <name evidence="11" type="ORF">EJO66_12820</name>
</gene>
<keyword evidence="7" id="KW-0408">Iron</keyword>
<dbReference type="InterPro" id="IPR039261">
    <property type="entry name" value="FNR_nucleotide-bd"/>
</dbReference>
<reference evidence="11 12" key="1">
    <citation type="submission" date="2018-12" db="EMBL/GenBank/DDBJ databases">
        <title>The genome sequences of strain 502.</title>
        <authorList>
            <person name="Gao J."/>
            <person name="Sun J."/>
        </authorList>
    </citation>
    <scope>NUCLEOTIDE SEQUENCE [LARGE SCALE GENOMIC DNA]</scope>
    <source>
        <strain evidence="11 12">502</strain>
    </source>
</reference>
<feature type="domain" description="2Fe-2S ferredoxin-type" evidence="9">
    <location>
        <begin position="240"/>
        <end position="325"/>
    </location>
</feature>
<dbReference type="Gene3D" id="3.10.20.30">
    <property type="match status" value="1"/>
</dbReference>
<evidence type="ECO:0000256" key="8">
    <source>
        <dbReference type="ARBA" id="ARBA00023014"/>
    </source>
</evidence>